<dbReference type="EMBL" id="GDJX01008796">
    <property type="protein sequence ID" value="JAT59140.1"/>
    <property type="molecule type" value="Transcribed_RNA"/>
</dbReference>
<proteinExistence type="predicted"/>
<dbReference type="SUPFAM" id="SSF56112">
    <property type="entry name" value="Protein kinase-like (PK-like)"/>
    <property type="match status" value="1"/>
</dbReference>
<feature type="region of interest" description="Disordered" evidence="2">
    <location>
        <begin position="1"/>
        <end position="74"/>
    </location>
</feature>
<keyword evidence="3" id="KW-0418">Kinase</keyword>
<name>A0A1D1YX03_9ARAE</name>
<accession>A0A1D1YX03</accession>
<sequence>MGHCFSKVKVSEPAVEGYPERSSQQQPHNSQHSHHSAPPPPETRYAPPSPKKQPPASPPRPNPAPAPDTILGQPFEDVRSHYFLGKELGRGQFGVTCFCTDRATGIQYACKSISKRK</sequence>
<feature type="compositionally biased region" description="Pro residues" evidence="2">
    <location>
        <begin position="37"/>
        <end position="66"/>
    </location>
</feature>
<evidence type="ECO:0000256" key="1">
    <source>
        <dbReference type="PROSITE-ProRule" id="PRU10141"/>
    </source>
</evidence>
<dbReference type="AlphaFoldDB" id="A0A1D1YX03"/>
<dbReference type="InterPro" id="IPR017441">
    <property type="entry name" value="Protein_kinase_ATP_BS"/>
</dbReference>
<keyword evidence="1" id="KW-0067">ATP-binding</keyword>
<evidence type="ECO:0000313" key="3">
    <source>
        <dbReference type="EMBL" id="JAT59140.1"/>
    </source>
</evidence>
<feature type="non-terminal residue" evidence="3">
    <location>
        <position position="117"/>
    </location>
</feature>
<dbReference type="InterPro" id="IPR011009">
    <property type="entry name" value="Kinase-like_dom_sf"/>
</dbReference>
<organism evidence="3">
    <name type="scientific">Anthurium amnicola</name>
    <dbReference type="NCBI Taxonomy" id="1678845"/>
    <lineage>
        <taxon>Eukaryota</taxon>
        <taxon>Viridiplantae</taxon>
        <taxon>Streptophyta</taxon>
        <taxon>Embryophyta</taxon>
        <taxon>Tracheophyta</taxon>
        <taxon>Spermatophyta</taxon>
        <taxon>Magnoliopsida</taxon>
        <taxon>Liliopsida</taxon>
        <taxon>Araceae</taxon>
        <taxon>Pothoideae</taxon>
        <taxon>Potheae</taxon>
        <taxon>Anthurium</taxon>
    </lineage>
</organism>
<feature type="binding site" evidence="1">
    <location>
        <position position="111"/>
    </location>
    <ligand>
        <name>ATP</name>
        <dbReference type="ChEBI" id="CHEBI:30616"/>
    </ligand>
</feature>
<reference evidence="3" key="1">
    <citation type="submission" date="2015-07" db="EMBL/GenBank/DDBJ databases">
        <title>Transcriptome Assembly of Anthurium amnicola.</title>
        <authorList>
            <person name="Suzuki J."/>
        </authorList>
    </citation>
    <scope>NUCLEOTIDE SEQUENCE</scope>
</reference>
<dbReference type="GO" id="GO:0016301">
    <property type="term" value="F:kinase activity"/>
    <property type="evidence" value="ECO:0007669"/>
    <property type="project" value="UniProtKB-KW"/>
</dbReference>
<keyword evidence="3" id="KW-0808">Transferase</keyword>
<evidence type="ECO:0000256" key="2">
    <source>
        <dbReference type="SAM" id="MobiDB-lite"/>
    </source>
</evidence>
<dbReference type="GO" id="GO:0005524">
    <property type="term" value="F:ATP binding"/>
    <property type="evidence" value="ECO:0007669"/>
    <property type="project" value="UniProtKB-UniRule"/>
</dbReference>
<keyword evidence="1" id="KW-0547">Nucleotide-binding</keyword>
<dbReference type="PROSITE" id="PS00107">
    <property type="entry name" value="PROTEIN_KINASE_ATP"/>
    <property type="match status" value="1"/>
</dbReference>
<gene>
    <name evidence="3" type="primary">CPK2_3</name>
    <name evidence="3" type="ORF">g.16219</name>
</gene>
<protein>
    <submittedName>
        <fullName evidence="3">Calcium-dependent protein kinase isoform 2</fullName>
    </submittedName>
</protein>
<dbReference type="Gene3D" id="3.30.200.20">
    <property type="entry name" value="Phosphorylase Kinase, domain 1"/>
    <property type="match status" value="1"/>
</dbReference>